<sequence>MEGVFVFSLSRTLEKNALILLRMVFGNCGFEREDANFDASLSSFFTHSAYYYCSRDNIAAHLPVSYSTAKQALLCKQTFFRRCKISVNSCLICSNVSTT</sequence>
<protein>
    <submittedName>
        <fullName evidence="1">Uncharacterized protein</fullName>
    </submittedName>
</protein>
<dbReference type="EMBL" id="HACM01003964">
    <property type="protein sequence ID" value="CRZ04406.1"/>
    <property type="molecule type" value="Transcribed_RNA"/>
</dbReference>
<dbReference type="AlphaFoldDB" id="A0A0H5QS59"/>
<evidence type="ECO:0000313" key="1">
    <source>
        <dbReference type="EMBL" id="CRZ04406.1"/>
    </source>
</evidence>
<reference evidence="1" key="1">
    <citation type="submission" date="2015-04" db="EMBL/GenBank/DDBJ databases">
        <title>The genome sequence of the plant pathogenic Rhizarian Plasmodiophora brassicae reveals insights in its biotrophic life cycle and the origin of chitin synthesis.</title>
        <authorList>
            <person name="Schwelm A."/>
            <person name="Fogelqvist J."/>
            <person name="Knaust A."/>
            <person name="Julke S."/>
            <person name="Lilja T."/>
            <person name="Dhandapani V."/>
            <person name="Bonilla-Rosso G."/>
            <person name="Karlsson M."/>
            <person name="Shevchenko A."/>
            <person name="Choi S.R."/>
            <person name="Kim H.G."/>
            <person name="Park J.Y."/>
            <person name="Lim Y.P."/>
            <person name="Ludwig-Muller J."/>
            <person name="Dixelius C."/>
        </authorList>
    </citation>
    <scope>NUCLEOTIDE SEQUENCE</scope>
    <source>
        <tissue evidence="1">Potato root galls</tissue>
    </source>
</reference>
<proteinExistence type="predicted"/>
<organism evidence="1">
    <name type="scientific">Spongospora subterranea</name>
    <dbReference type="NCBI Taxonomy" id="70186"/>
    <lineage>
        <taxon>Eukaryota</taxon>
        <taxon>Sar</taxon>
        <taxon>Rhizaria</taxon>
        <taxon>Endomyxa</taxon>
        <taxon>Phytomyxea</taxon>
        <taxon>Plasmodiophorida</taxon>
        <taxon>Plasmodiophoridae</taxon>
        <taxon>Spongospora</taxon>
    </lineage>
</organism>
<name>A0A0H5QS59_9EUKA</name>
<accession>A0A0H5QS59</accession>